<dbReference type="EMBL" id="JADBEL010000013">
    <property type="protein sequence ID" value="MBE1555396.1"/>
    <property type="molecule type" value="Genomic_DNA"/>
</dbReference>
<evidence type="ECO:0000313" key="3">
    <source>
        <dbReference type="Proteomes" id="UP000658225"/>
    </source>
</evidence>
<name>A0A927MK76_9BACL</name>
<feature type="domain" description="Transposase (putative) YhgA-like" evidence="1">
    <location>
        <begin position="67"/>
        <end position="122"/>
    </location>
</feature>
<sequence>MVTALVWENSTDYEVGNVDQDGLWKKVIGELFEDFLLYFAPDLHAQVDFSEKAEFLQQELFQQIIKDKKGRKITDQLVKVHLKDGEEKWVLVHVEVQSDNEPDFAKRMFQYFYRIFDKYDKEIIALAIMTSPHKSEFPTEFRYTYFGTKLNYAYNTYKIVDHSYEKLEQSDKLFSKMILAIKYMHDTREDVDKRYTFKMKLMGEVIKSKHYSWPEIKAVFYFIDYLLRLPEKLSEKLYDKMTTIMQKEGNGMVQFESEGWSPTMEAIFTRIHEKGEKEGIEKGLEQGIEQGIKKNKVEFVLGMIKEGIPIATITKIAGLDEVAIKKLIETK</sequence>
<proteinExistence type="predicted"/>
<accession>A0A927MK76</accession>
<reference evidence="2" key="1">
    <citation type="submission" date="2020-10" db="EMBL/GenBank/DDBJ databases">
        <title>Genomic Encyclopedia of Type Strains, Phase IV (KMG-IV): sequencing the most valuable type-strain genomes for metagenomic binning, comparative biology and taxonomic classification.</title>
        <authorList>
            <person name="Goeker M."/>
        </authorList>
    </citation>
    <scope>NUCLEOTIDE SEQUENCE</scope>
    <source>
        <strain evidence="2">DSM 13886</strain>
    </source>
</reference>
<gene>
    <name evidence="2" type="ORF">H4683_002501</name>
</gene>
<dbReference type="Proteomes" id="UP000658225">
    <property type="component" value="Unassembled WGS sequence"/>
</dbReference>
<evidence type="ECO:0000259" key="1">
    <source>
        <dbReference type="Pfam" id="PF04754"/>
    </source>
</evidence>
<dbReference type="AlphaFoldDB" id="A0A927MK76"/>
<comment type="caution">
    <text evidence="2">The sequence shown here is derived from an EMBL/GenBank/DDBJ whole genome shotgun (WGS) entry which is preliminary data.</text>
</comment>
<keyword evidence="3" id="KW-1185">Reference proteome</keyword>
<dbReference type="Pfam" id="PF04754">
    <property type="entry name" value="Transposase_31"/>
    <property type="match status" value="1"/>
</dbReference>
<dbReference type="PANTHER" id="PTHR35586">
    <property type="entry name" value="SLL1691 PROTEIN"/>
    <property type="match status" value="1"/>
</dbReference>
<organism evidence="2 3">
    <name type="scientific">Sporosarcina limicola</name>
    <dbReference type="NCBI Taxonomy" id="34101"/>
    <lineage>
        <taxon>Bacteria</taxon>
        <taxon>Bacillati</taxon>
        <taxon>Bacillota</taxon>
        <taxon>Bacilli</taxon>
        <taxon>Bacillales</taxon>
        <taxon>Caryophanaceae</taxon>
        <taxon>Sporosarcina</taxon>
    </lineage>
</organism>
<protein>
    <recommendedName>
        <fullName evidence="1">Transposase (putative) YhgA-like domain-containing protein</fullName>
    </recommendedName>
</protein>
<dbReference type="PANTHER" id="PTHR35586:SF1">
    <property type="entry name" value="SLL1691 PROTEIN"/>
    <property type="match status" value="1"/>
</dbReference>
<evidence type="ECO:0000313" key="2">
    <source>
        <dbReference type="EMBL" id="MBE1555396.1"/>
    </source>
</evidence>
<dbReference type="InterPro" id="IPR006842">
    <property type="entry name" value="Transposase_31"/>
</dbReference>